<dbReference type="RefSeq" id="WP_003956002.1">
    <property type="nucleotide sequence ID" value="NZ_CM000914.1"/>
</dbReference>
<dbReference type="EMBL" id="CM000914">
    <property type="protein sequence ID" value="EFG03497.2"/>
    <property type="molecule type" value="Genomic_DNA"/>
</dbReference>
<keyword evidence="1" id="KW-0732">Signal</keyword>
<keyword evidence="2" id="KW-0614">Plasmid</keyword>
<organism evidence="2 3">
    <name type="scientific">Streptomyces clavuligerus</name>
    <dbReference type="NCBI Taxonomy" id="1901"/>
    <lineage>
        <taxon>Bacteria</taxon>
        <taxon>Bacillati</taxon>
        <taxon>Actinomycetota</taxon>
        <taxon>Actinomycetes</taxon>
        <taxon>Kitasatosporales</taxon>
        <taxon>Streptomycetaceae</taxon>
        <taxon>Streptomyces</taxon>
    </lineage>
</organism>
<reference evidence="2 3" key="1">
    <citation type="journal article" date="2010" name="Genome Biol. Evol.">
        <title>The sequence of a 1.8-mb bacterial linear plasmid reveals a rich evolutionary reservoir of secondary metabolic pathways.</title>
        <authorList>
            <person name="Medema M.H."/>
            <person name="Trefzer A."/>
            <person name="Kovalchuk A."/>
            <person name="van den Berg M."/>
            <person name="Mueller U."/>
            <person name="Heijne W."/>
            <person name="Wu L."/>
            <person name="Alam M.T."/>
            <person name="Ronning C.M."/>
            <person name="Nierman W.C."/>
            <person name="Bovenberg R.A.L."/>
            <person name="Breitling R."/>
            <person name="Takano E."/>
        </authorList>
    </citation>
    <scope>NUCLEOTIDE SEQUENCE [LARGE SCALE GENOMIC DNA]</scope>
    <source>
        <strain evidence="3">ATCC 27064 / DSM 738 / JCM 4710 / NBRC 13307 / NCIMB 12785 / NRRL 3585 / VKM Ac-602</strain>
        <plasmid evidence="2">pSCL4</plasmid>
    </source>
</reference>
<sequence>MRIRRTLLIPVITTATAGLLGLAPAGTAVPPPAAEAAEPPRAVASDWSAGGEVATATCPAGTGLVGGGAGARYALNGAHQVIDDIEANAPDPVMANSWKVQVKFGQGRAVALCDPDAPTPTVVASEWSADKEVATATCPAGTNLVGGGQDARLRVNGYDNVIDGVEANAPSPDTPNSWKVQLHLGQARAFAMCTAEAPMPTVVASEWSADKEVATATCPAGTNLVGGGQDARLTQNHYGQVLDGVEANAPSPDLANSWKVQLNDGKARAFAMCTAEAPLPVVVASEWSADGQPAVATCPAGTRLTGGGQDARLRLNNAGDPIDGVTADLPDPDQPNSWRVQLHFGQARAFAMCAPTA</sequence>
<proteinExistence type="predicted"/>
<evidence type="ECO:0008006" key="4">
    <source>
        <dbReference type="Google" id="ProtNLM"/>
    </source>
</evidence>
<evidence type="ECO:0000313" key="2">
    <source>
        <dbReference type="EMBL" id="EFG03497.2"/>
    </source>
</evidence>
<evidence type="ECO:0000256" key="1">
    <source>
        <dbReference type="SAM" id="SignalP"/>
    </source>
</evidence>
<protein>
    <recommendedName>
        <fullName evidence="4">Secreted protein</fullName>
    </recommendedName>
</protein>
<dbReference type="GeneID" id="93733277"/>
<evidence type="ECO:0000313" key="3">
    <source>
        <dbReference type="Proteomes" id="UP000002357"/>
    </source>
</evidence>
<dbReference type="eggNOG" id="ENOG50338QP">
    <property type="taxonomic scope" value="Bacteria"/>
</dbReference>
<keyword evidence="3" id="KW-1185">Reference proteome</keyword>
<accession>B5GVW9</accession>
<geneLocation type="plasmid" evidence="2 3">
    <name>pSCL4</name>
</geneLocation>
<name>B5GVW9_STRCL</name>
<dbReference type="OrthoDB" id="4334613at2"/>
<feature type="chain" id="PRO_5041156556" description="Secreted protein" evidence="1">
    <location>
        <begin position="29"/>
        <end position="357"/>
    </location>
</feature>
<dbReference type="Proteomes" id="UP000002357">
    <property type="component" value="Plasmid pSCL4"/>
</dbReference>
<dbReference type="AlphaFoldDB" id="B5GVW9"/>
<feature type="signal peptide" evidence="1">
    <location>
        <begin position="1"/>
        <end position="28"/>
    </location>
</feature>
<gene>
    <name evidence="2" type="ORF">SCLAV_p0002</name>
</gene>